<protein>
    <submittedName>
        <fullName evidence="1">Uncharacterized protein</fullName>
    </submittedName>
</protein>
<evidence type="ECO:0000313" key="1">
    <source>
        <dbReference type="EMBL" id="DAE13787.1"/>
    </source>
</evidence>
<dbReference type="EMBL" id="BK015569">
    <property type="protein sequence ID" value="DAE13787.1"/>
    <property type="molecule type" value="Genomic_DNA"/>
</dbReference>
<name>A0A8S5Q4V0_9CAUD</name>
<reference evidence="1" key="1">
    <citation type="journal article" date="2021" name="Proc. Natl. Acad. Sci. U.S.A.">
        <title>A Catalog of Tens of Thousands of Viruses from Human Metagenomes Reveals Hidden Associations with Chronic Diseases.</title>
        <authorList>
            <person name="Tisza M.J."/>
            <person name="Buck C.B."/>
        </authorList>
    </citation>
    <scope>NUCLEOTIDE SEQUENCE</scope>
    <source>
        <strain evidence="1">Ctza028</strain>
    </source>
</reference>
<organism evidence="1">
    <name type="scientific">Podoviridae sp. ctza028</name>
    <dbReference type="NCBI Taxonomy" id="2825289"/>
    <lineage>
        <taxon>Viruses</taxon>
        <taxon>Duplodnaviria</taxon>
        <taxon>Heunggongvirae</taxon>
        <taxon>Uroviricota</taxon>
        <taxon>Caudoviricetes</taxon>
    </lineage>
</organism>
<accession>A0A8S5Q4V0</accession>
<sequence length="138" mass="15342">MLNITKFNNTQKKAFDIDLKKVSTWIKAKDLQGKTVQIVAIGWHKSDKANYADSVFAVTADNRGINLPSWTKDTVEKILADEPSVEEIKAGKVAIHFSEYRTKGNVCTTNIEFVEVTANVTLDTDCLHPAINASDLPY</sequence>
<proteinExistence type="predicted"/>